<sequence length="921" mass="103376">MTYGLYCAVCGGPAHWLPVAEASRRELLKGAADLARQLTYKVGREFPEPSGAAEHPNYVDPKFRGFEAEILNKEDVRWTRDVHVLGFNQQASAIDKDACASWCQEMVRFPPTILSSLCSPHSPDPNFPIGSEDGDLQCYRGIDATQPPCFPIHPPCFQLLTKALTGQEDAACLDKDIVHQIIADLSDGPVFVPDLNFGDPAPPHPEHGENRDYNLGDELTLVTPGRNSAFTILLRNTVSTDDFALPAPAEFPPDIASRIRSDIFKKLPYDITHQIMLMLPSETAVALCSASFSVHSSFGSSNRTFWRAAIHHCMPWFWEMHVLIRHGTVDDETTDYKGLFLWLEKYTKPRKGLEGPFMGIANRRRIWGVCEQYAALYAPRVAAKARMHVADGEADRIWKGSKNLGVPVVIQPLPRKGLRTVTTQWITDIVQDTYRGGVLEAIWDVNRTLVGLAVTLTGKQRRVFGMDHGPNRTKEQVSLGEGCWIKSLVLHMPDMFLTERLETSIKGITFHTTKLEEAIQVGDTHPEYCQRLLRISDQHVLVGLEGHISSDNRICRLGLIQHPHFDIIQSFQSYSIMDSHSTGANKAPLLYQPLWKPPSASNTNVLHRHNAPIWSKSPRSLMAFPSCDRPRISYNAKSKIHDDVVPVDTFIWAANDTDRRNLVRLTAFLYEGKHICCLRAEYTKESGIPAREAGNEAVRKMLALDRERPQKEAPAWWRNWAARMKTKHFEIDGPRGETVIRVQVEHRHSRKTIYLWTNKGRVRHLGDKNTYMDQSTYTDAPRGYAIVGFALGFSFSGDIVHRWEDGSGMVLRAATEELGRRMPHGLGARDPHAYQTLCTEDSEAVCCWNCKFAPVQAYLSGAIGSAASLFFPEAREVACGKLVLSALTANSAISTRAEQFTEHTHVYAELASPKHFSYPHT</sequence>
<accession>A0ABQ8GEB4</accession>
<organism evidence="1 2">
    <name type="scientific">Macrophomina phaseolina</name>
    <dbReference type="NCBI Taxonomy" id="35725"/>
    <lineage>
        <taxon>Eukaryota</taxon>
        <taxon>Fungi</taxon>
        <taxon>Dikarya</taxon>
        <taxon>Ascomycota</taxon>
        <taxon>Pezizomycotina</taxon>
        <taxon>Dothideomycetes</taxon>
        <taxon>Dothideomycetes incertae sedis</taxon>
        <taxon>Botryosphaeriales</taxon>
        <taxon>Botryosphaeriaceae</taxon>
        <taxon>Macrophomina</taxon>
    </lineage>
</organism>
<reference evidence="1 2" key="1">
    <citation type="journal article" date="2021" name="Nat. Commun.">
        <title>Genetic determinants of endophytism in the Arabidopsis root mycobiome.</title>
        <authorList>
            <person name="Mesny F."/>
            <person name="Miyauchi S."/>
            <person name="Thiergart T."/>
            <person name="Pickel B."/>
            <person name="Atanasova L."/>
            <person name="Karlsson M."/>
            <person name="Huettel B."/>
            <person name="Barry K.W."/>
            <person name="Haridas S."/>
            <person name="Chen C."/>
            <person name="Bauer D."/>
            <person name="Andreopoulos W."/>
            <person name="Pangilinan J."/>
            <person name="LaButti K."/>
            <person name="Riley R."/>
            <person name="Lipzen A."/>
            <person name="Clum A."/>
            <person name="Drula E."/>
            <person name="Henrissat B."/>
            <person name="Kohler A."/>
            <person name="Grigoriev I.V."/>
            <person name="Martin F.M."/>
            <person name="Hacquard S."/>
        </authorList>
    </citation>
    <scope>NUCLEOTIDE SEQUENCE [LARGE SCALE GENOMIC DNA]</scope>
    <source>
        <strain evidence="1 2">MPI-SDFR-AT-0080</strain>
    </source>
</reference>
<protein>
    <recommendedName>
        <fullName evidence="3">F-box domain cyclin-like protein</fullName>
    </recommendedName>
</protein>
<proteinExistence type="predicted"/>
<evidence type="ECO:0008006" key="3">
    <source>
        <dbReference type="Google" id="ProtNLM"/>
    </source>
</evidence>
<dbReference type="InterPro" id="IPR036047">
    <property type="entry name" value="F-box-like_dom_sf"/>
</dbReference>
<evidence type="ECO:0000313" key="2">
    <source>
        <dbReference type="Proteomes" id="UP000774617"/>
    </source>
</evidence>
<dbReference type="EMBL" id="JAGTJR010000010">
    <property type="protein sequence ID" value="KAH7053304.1"/>
    <property type="molecule type" value="Genomic_DNA"/>
</dbReference>
<dbReference type="SUPFAM" id="SSF81383">
    <property type="entry name" value="F-box domain"/>
    <property type="match status" value="1"/>
</dbReference>
<keyword evidence="2" id="KW-1185">Reference proteome</keyword>
<comment type="caution">
    <text evidence="1">The sequence shown here is derived from an EMBL/GenBank/DDBJ whole genome shotgun (WGS) entry which is preliminary data.</text>
</comment>
<name>A0ABQ8GEB4_9PEZI</name>
<gene>
    <name evidence="1" type="ORF">B0J12DRAFT_727555</name>
</gene>
<evidence type="ECO:0000313" key="1">
    <source>
        <dbReference type="EMBL" id="KAH7053304.1"/>
    </source>
</evidence>
<dbReference type="Proteomes" id="UP000774617">
    <property type="component" value="Unassembled WGS sequence"/>
</dbReference>